<dbReference type="NCBIfam" id="TIGR00059">
    <property type="entry name" value="L17"/>
    <property type="match status" value="1"/>
</dbReference>
<protein>
    <recommendedName>
        <fullName evidence="4">Large ribosomal subunit protein bL17</fullName>
    </recommendedName>
</protein>
<dbReference type="InterPro" id="IPR000456">
    <property type="entry name" value="Ribosomal_bL17"/>
</dbReference>
<dbReference type="SUPFAM" id="SSF64263">
    <property type="entry name" value="Prokaryotic ribosomal protein L17"/>
    <property type="match status" value="1"/>
</dbReference>
<evidence type="ECO:0000256" key="5">
    <source>
        <dbReference type="RuleBase" id="RU000660"/>
    </source>
</evidence>
<comment type="similarity">
    <text evidence="1 4 5">Belongs to the bacterial ribosomal protein bL17 family.</text>
</comment>
<proteinExistence type="inferred from homology"/>
<organism evidence="6 7">
    <name type="scientific">Candidatus Taylorbacteria bacterium RIFCSPHIGHO2_02_FULL_44_12</name>
    <dbReference type="NCBI Taxonomy" id="1802308"/>
    <lineage>
        <taxon>Bacteria</taxon>
        <taxon>Candidatus Tayloriibacteriota</taxon>
    </lineage>
</organism>
<gene>
    <name evidence="4" type="primary">rplQ</name>
    <name evidence="6" type="ORF">A3D50_02100</name>
</gene>
<evidence type="ECO:0000256" key="3">
    <source>
        <dbReference type="ARBA" id="ARBA00023274"/>
    </source>
</evidence>
<evidence type="ECO:0000256" key="4">
    <source>
        <dbReference type="HAMAP-Rule" id="MF_01368"/>
    </source>
</evidence>
<evidence type="ECO:0000256" key="1">
    <source>
        <dbReference type="ARBA" id="ARBA00008777"/>
    </source>
</evidence>
<dbReference type="Pfam" id="PF01196">
    <property type="entry name" value="Ribosomal_L17"/>
    <property type="match status" value="1"/>
</dbReference>
<dbReference type="EMBL" id="MHRM01000014">
    <property type="protein sequence ID" value="OHA23979.1"/>
    <property type="molecule type" value="Genomic_DNA"/>
</dbReference>
<name>A0A1G2ML99_9BACT</name>
<accession>A0A1G2ML99</accession>
<dbReference type="STRING" id="1802308.A3D50_02100"/>
<evidence type="ECO:0000313" key="7">
    <source>
        <dbReference type="Proteomes" id="UP000178413"/>
    </source>
</evidence>
<reference evidence="6 7" key="1">
    <citation type="journal article" date="2016" name="Nat. Commun.">
        <title>Thousands of microbial genomes shed light on interconnected biogeochemical processes in an aquifer system.</title>
        <authorList>
            <person name="Anantharaman K."/>
            <person name="Brown C.T."/>
            <person name="Hug L.A."/>
            <person name="Sharon I."/>
            <person name="Castelle C.J."/>
            <person name="Probst A.J."/>
            <person name="Thomas B.C."/>
            <person name="Singh A."/>
            <person name="Wilkins M.J."/>
            <person name="Karaoz U."/>
            <person name="Brodie E.L."/>
            <person name="Williams K.H."/>
            <person name="Hubbard S.S."/>
            <person name="Banfield J.F."/>
        </authorList>
    </citation>
    <scope>NUCLEOTIDE SEQUENCE [LARGE SCALE GENOMIC DNA]</scope>
</reference>
<evidence type="ECO:0000313" key="6">
    <source>
        <dbReference type="EMBL" id="OHA23979.1"/>
    </source>
</evidence>
<dbReference type="GO" id="GO:0003735">
    <property type="term" value="F:structural constituent of ribosome"/>
    <property type="evidence" value="ECO:0007669"/>
    <property type="project" value="InterPro"/>
</dbReference>
<keyword evidence="3 4" id="KW-0687">Ribonucleoprotein</keyword>
<comment type="caution">
    <text evidence="6">The sequence shown here is derived from an EMBL/GenBank/DDBJ whole genome shotgun (WGS) entry which is preliminary data.</text>
</comment>
<dbReference type="AlphaFoldDB" id="A0A1G2ML99"/>
<sequence length="116" mass="13410">MRHHNSVRKFGREKTQRHALMRSLARNLIRDSRIRTTVAKAKELRPFVEKLITKAKSNTLASRRLIISRIHGTVETTKLFVTIAPKYTKRSGGYTRIIRLPNRDLDGSPMALIEFV</sequence>
<dbReference type="HAMAP" id="MF_01368">
    <property type="entry name" value="Ribosomal_bL17"/>
    <property type="match status" value="1"/>
</dbReference>
<dbReference type="InterPro" id="IPR036373">
    <property type="entry name" value="Ribosomal_bL17_sf"/>
</dbReference>
<dbReference type="Proteomes" id="UP000178413">
    <property type="component" value="Unassembled WGS sequence"/>
</dbReference>
<evidence type="ECO:0000256" key="2">
    <source>
        <dbReference type="ARBA" id="ARBA00022980"/>
    </source>
</evidence>
<dbReference type="InterPro" id="IPR047859">
    <property type="entry name" value="Ribosomal_bL17_CS"/>
</dbReference>
<dbReference type="Gene3D" id="3.90.1030.10">
    <property type="entry name" value="Ribosomal protein L17"/>
    <property type="match status" value="1"/>
</dbReference>
<dbReference type="GO" id="GO:0022625">
    <property type="term" value="C:cytosolic large ribosomal subunit"/>
    <property type="evidence" value="ECO:0007669"/>
    <property type="project" value="TreeGrafter"/>
</dbReference>
<keyword evidence="2 4" id="KW-0689">Ribosomal protein</keyword>
<dbReference type="PROSITE" id="PS01167">
    <property type="entry name" value="RIBOSOMAL_L17"/>
    <property type="match status" value="1"/>
</dbReference>
<dbReference type="PANTHER" id="PTHR14413:SF16">
    <property type="entry name" value="LARGE RIBOSOMAL SUBUNIT PROTEIN BL17M"/>
    <property type="match status" value="1"/>
</dbReference>
<dbReference type="GO" id="GO:0006412">
    <property type="term" value="P:translation"/>
    <property type="evidence" value="ECO:0007669"/>
    <property type="project" value="UniProtKB-UniRule"/>
</dbReference>
<dbReference type="PANTHER" id="PTHR14413">
    <property type="entry name" value="RIBOSOMAL PROTEIN L17"/>
    <property type="match status" value="1"/>
</dbReference>
<comment type="subunit">
    <text evidence="4">Part of the 50S ribosomal subunit. Contacts protein L32.</text>
</comment>